<gene>
    <name evidence="2" type="ORF">AVDCRST_MAG75-2465</name>
</gene>
<name>A0A6J4PBI2_9ACTN</name>
<keyword evidence="1" id="KW-0812">Transmembrane</keyword>
<protein>
    <submittedName>
        <fullName evidence="2">Uncharacterized protein</fullName>
    </submittedName>
</protein>
<reference evidence="2" key="1">
    <citation type="submission" date="2020-02" db="EMBL/GenBank/DDBJ databases">
        <authorList>
            <person name="Meier V. D."/>
        </authorList>
    </citation>
    <scope>NUCLEOTIDE SEQUENCE</scope>
    <source>
        <strain evidence="2">AVDCRST_MAG75</strain>
    </source>
</reference>
<keyword evidence="1" id="KW-0472">Membrane</keyword>
<keyword evidence="1" id="KW-1133">Transmembrane helix</keyword>
<evidence type="ECO:0000313" key="2">
    <source>
        <dbReference type="EMBL" id="CAA9406351.1"/>
    </source>
</evidence>
<dbReference type="AlphaFoldDB" id="A0A6J4PBI2"/>
<evidence type="ECO:0000256" key="1">
    <source>
        <dbReference type="SAM" id="Phobius"/>
    </source>
</evidence>
<dbReference type="EMBL" id="CADCUO010000174">
    <property type="protein sequence ID" value="CAA9406351.1"/>
    <property type="molecule type" value="Genomic_DNA"/>
</dbReference>
<proteinExistence type="predicted"/>
<sequence>MLPVVRAVLGLASFFVVGSALMLLVVKPGTGEFVITVFSLAIGLALGAVAIPLIRMNGRHHH</sequence>
<organism evidence="2">
    <name type="scientific">uncultured Propionibacteriaceae bacterium</name>
    <dbReference type="NCBI Taxonomy" id="257457"/>
    <lineage>
        <taxon>Bacteria</taxon>
        <taxon>Bacillati</taxon>
        <taxon>Actinomycetota</taxon>
        <taxon>Actinomycetes</taxon>
        <taxon>Propionibacteriales</taxon>
        <taxon>Propionibacteriaceae</taxon>
        <taxon>environmental samples</taxon>
    </lineage>
</organism>
<feature type="transmembrane region" description="Helical" evidence="1">
    <location>
        <begin position="33"/>
        <end position="54"/>
    </location>
</feature>
<feature type="transmembrane region" description="Helical" evidence="1">
    <location>
        <begin position="7"/>
        <end position="27"/>
    </location>
</feature>
<accession>A0A6J4PBI2</accession>